<evidence type="ECO:0000313" key="16">
    <source>
        <dbReference type="Proteomes" id="UP000198788"/>
    </source>
</evidence>
<evidence type="ECO:0000256" key="3">
    <source>
        <dbReference type="ARBA" id="ARBA00004141"/>
    </source>
</evidence>
<keyword evidence="8" id="KW-0479">Metal-binding</keyword>
<feature type="transmembrane region" description="Helical" evidence="14">
    <location>
        <begin position="81"/>
        <end position="105"/>
    </location>
</feature>
<feature type="transmembrane region" description="Helical" evidence="14">
    <location>
        <begin position="126"/>
        <end position="151"/>
    </location>
</feature>
<dbReference type="GO" id="GO:0016020">
    <property type="term" value="C:membrane"/>
    <property type="evidence" value="ECO:0007669"/>
    <property type="project" value="UniProtKB-SubCell"/>
</dbReference>
<dbReference type="PANTHER" id="PTHR10978:SF5">
    <property type="entry name" value="SUCCINATE DEHYDROGENASE CYTOCHROME B560 SUBUNIT, MITOCHONDRIAL"/>
    <property type="match status" value="1"/>
</dbReference>
<comment type="function">
    <text evidence="2">Membrane-anchoring subunit of succinate dehydrogenase (SDH).</text>
</comment>
<reference evidence="16" key="1">
    <citation type="submission" date="2016-10" db="EMBL/GenBank/DDBJ databases">
        <authorList>
            <person name="Varghese N."/>
            <person name="Submissions S."/>
        </authorList>
    </citation>
    <scope>NUCLEOTIDE SEQUENCE [LARGE SCALE GENOMIC DNA]</scope>
    <source>
        <strain evidence="16">CGMCC 1.10683</strain>
    </source>
</reference>
<evidence type="ECO:0000256" key="6">
    <source>
        <dbReference type="ARBA" id="ARBA00022617"/>
    </source>
</evidence>
<keyword evidence="16" id="KW-1185">Reference proteome</keyword>
<dbReference type="InterPro" id="IPR018495">
    <property type="entry name" value="Succ_DH_cyt_bsu_CS"/>
</dbReference>
<keyword evidence="10" id="KW-0408">Iron</keyword>
<dbReference type="SUPFAM" id="SSF81343">
    <property type="entry name" value="Fumarate reductase respiratory complex transmembrane subunits"/>
    <property type="match status" value="1"/>
</dbReference>
<evidence type="ECO:0000256" key="9">
    <source>
        <dbReference type="ARBA" id="ARBA00022989"/>
    </source>
</evidence>
<evidence type="ECO:0000256" key="13">
    <source>
        <dbReference type="SAM" id="MobiDB-lite"/>
    </source>
</evidence>
<feature type="region of interest" description="Disordered" evidence="13">
    <location>
        <begin position="1"/>
        <end position="29"/>
    </location>
</feature>
<evidence type="ECO:0000256" key="10">
    <source>
        <dbReference type="ARBA" id="ARBA00023004"/>
    </source>
</evidence>
<feature type="transmembrane region" description="Helical" evidence="14">
    <location>
        <begin position="54"/>
        <end position="75"/>
    </location>
</feature>
<evidence type="ECO:0000256" key="8">
    <source>
        <dbReference type="ARBA" id="ARBA00022723"/>
    </source>
</evidence>
<dbReference type="PANTHER" id="PTHR10978">
    <property type="entry name" value="SUCCINATE DEHYDROGENASE CYTOCHROME B560 SUBUNIT"/>
    <property type="match status" value="1"/>
</dbReference>
<accession>A0A1I6P6N6</accession>
<dbReference type="AlphaFoldDB" id="A0A1I6P6N6"/>
<dbReference type="EMBL" id="FOZV01000001">
    <property type="protein sequence ID" value="SFS35853.1"/>
    <property type="molecule type" value="Genomic_DNA"/>
</dbReference>
<evidence type="ECO:0000256" key="2">
    <source>
        <dbReference type="ARBA" id="ARBA00004050"/>
    </source>
</evidence>
<keyword evidence="11 14" id="KW-0472">Membrane</keyword>
<comment type="similarity">
    <text evidence="4">Belongs to the cytochrome b560 family.</text>
</comment>
<keyword evidence="6" id="KW-0349">Heme</keyword>
<dbReference type="GO" id="GO:0009055">
    <property type="term" value="F:electron transfer activity"/>
    <property type="evidence" value="ECO:0007669"/>
    <property type="project" value="InterPro"/>
</dbReference>
<evidence type="ECO:0000256" key="12">
    <source>
        <dbReference type="ARBA" id="ARBA00025912"/>
    </source>
</evidence>
<evidence type="ECO:0000256" key="11">
    <source>
        <dbReference type="ARBA" id="ARBA00023136"/>
    </source>
</evidence>
<dbReference type="PROSITE" id="PS01001">
    <property type="entry name" value="SDH_CYT_2"/>
    <property type="match status" value="1"/>
</dbReference>
<keyword evidence="9 14" id="KW-1133">Transmembrane helix</keyword>
<evidence type="ECO:0000256" key="5">
    <source>
        <dbReference type="ARBA" id="ARBA00020076"/>
    </source>
</evidence>
<dbReference type="RefSeq" id="WP_177221778.1">
    <property type="nucleotide sequence ID" value="NZ_FOZV01000001.1"/>
</dbReference>
<evidence type="ECO:0000256" key="14">
    <source>
        <dbReference type="SAM" id="Phobius"/>
    </source>
</evidence>
<dbReference type="Gene3D" id="1.20.1300.10">
    <property type="entry name" value="Fumarate reductase/succinate dehydrogenase, transmembrane subunit"/>
    <property type="match status" value="1"/>
</dbReference>
<keyword evidence="7 14" id="KW-0812">Transmembrane</keyword>
<dbReference type="STRING" id="871741.SAMN05192570_0884"/>
<dbReference type="InterPro" id="IPR014314">
    <property type="entry name" value="Succ_DH_cytb556"/>
</dbReference>
<evidence type="ECO:0000313" key="15">
    <source>
        <dbReference type="EMBL" id="SFS35853.1"/>
    </source>
</evidence>
<comment type="subunit">
    <text evidence="12">Part of an enzyme complex containing four subunits: a flavoprotein, an iron-sulfur protein, plus two membrane-anchoring proteins, SdhC and SdhD. The complex can form homotrimers.</text>
</comment>
<protein>
    <recommendedName>
        <fullName evidence="5">Succinate dehydrogenase cytochrome b556 subunit</fullName>
    </recommendedName>
</protein>
<proteinExistence type="inferred from homology"/>
<name>A0A1I6P6N6_9CAUL</name>
<dbReference type="CDD" id="cd03499">
    <property type="entry name" value="SQR_TypeC_SdhC"/>
    <property type="match status" value="1"/>
</dbReference>
<gene>
    <name evidence="15" type="ORF">SAMN05192570_0884</name>
</gene>
<dbReference type="InterPro" id="IPR000701">
    <property type="entry name" value="SuccDH_FuR_B_TM-su"/>
</dbReference>
<dbReference type="Proteomes" id="UP000198788">
    <property type="component" value="Unassembled WGS sequence"/>
</dbReference>
<evidence type="ECO:0000256" key="1">
    <source>
        <dbReference type="ARBA" id="ARBA00001971"/>
    </source>
</evidence>
<dbReference type="NCBIfam" id="TIGR02970">
    <property type="entry name" value="succ_dehyd_cytB"/>
    <property type="match status" value="1"/>
</dbReference>
<comment type="cofactor">
    <cofactor evidence="1">
        <name>heme</name>
        <dbReference type="ChEBI" id="CHEBI:30413"/>
    </cofactor>
</comment>
<organism evidence="15 16">
    <name type="scientific">Brevundimonas viscosa</name>
    <dbReference type="NCBI Taxonomy" id="871741"/>
    <lineage>
        <taxon>Bacteria</taxon>
        <taxon>Pseudomonadati</taxon>
        <taxon>Pseudomonadota</taxon>
        <taxon>Alphaproteobacteria</taxon>
        <taxon>Caulobacterales</taxon>
        <taxon>Caulobacteraceae</taxon>
        <taxon>Brevundimonas</taxon>
    </lineage>
</organism>
<dbReference type="GO" id="GO:0006099">
    <property type="term" value="P:tricarboxylic acid cycle"/>
    <property type="evidence" value="ECO:0007669"/>
    <property type="project" value="InterPro"/>
</dbReference>
<dbReference type="Pfam" id="PF01127">
    <property type="entry name" value="Sdh_cyt"/>
    <property type="match status" value="1"/>
</dbReference>
<evidence type="ECO:0000256" key="4">
    <source>
        <dbReference type="ARBA" id="ARBA00007244"/>
    </source>
</evidence>
<sequence>MSSSPLPGDASNDPTTDQSGRFVRQPNGRVRPLSPHLQIWRFHITMWGSILNRFAAGALSVGTVFIGAWLAAAAFGPDAYAWFASIMGSPLGLLIWFGITLAAAYHLTAGIRHLVWDAGSGLTPKAANSLTVVSLVAAGVIAVGFWIVLFATGKVVL</sequence>
<dbReference type="InterPro" id="IPR034804">
    <property type="entry name" value="SQR/QFR_C/D"/>
</dbReference>
<evidence type="ECO:0000256" key="7">
    <source>
        <dbReference type="ARBA" id="ARBA00022692"/>
    </source>
</evidence>
<dbReference type="GO" id="GO:0046872">
    <property type="term" value="F:metal ion binding"/>
    <property type="evidence" value="ECO:0007669"/>
    <property type="project" value="UniProtKB-KW"/>
</dbReference>
<comment type="subcellular location">
    <subcellularLocation>
        <location evidence="3">Membrane</location>
        <topology evidence="3">Multi-pass membrane protein</topology>
    </subcellularLocation>
</comment>